<sequence length="130" mass="14832">MRPLLHTAASIVRHGGAASHRPRKLLRVERRESPPPSPMVAHRVAPLPATLVEGWPMRRWDAAARDGRSSCTWMRDVALRFVRWCAAAATSFRWWRHRRRRPPLRRCSGDVVTAGLNSSRVWFEPVPGSP</sequence>
<proteinExistence type="predicted"/>
<gene>
    <name evidence="1" type="ORF">F511_46084</name>
</gene>
<dbReference type="AlphaFoldDB" id="A0A2Z6ZVI6"/>
<keyword evidence="2" id="KW-1185">Reference proteome</keyword>
<organism evidence="1 2">
    <name type="scientific">Dorcoceras hygrometricum</name>
    <dbReference type="NCBI Taxonomy" id="472368"/>
    <lineage>
        <taxon>Eukaryota</taxon>
        <taxon>Viridiplantae</taxon>
        <taxon>Streptophyta</taxon>
        <taxon>Embryophyta</taxon>
        <taxon>Tracheophyta</taxon>
        <taxon>Spermatophyta</taxon>
        <taxon>Magnoliopsida</taxon>
        <taxon>eudicotyledons</taxon>
        <taxon>Gunneridae</taxon>
        <taxon>Pentapetalae</taxon>
        <taxon>asterids</taxon>
        <taxon>lamiids</taxon>
        <taxon>Lamiales</taxon>
        <taxon>Gesneriaceae</taxon>
        <taxon>Didymocarpoideae</taxon>
        <taxon>Trichosporeae</taxon>
        <taxon>Loxocarpinae</taxon>
        <taxon>Dorcoceras</taxon>
    </lineage>
</organism>
<dbReference type="EMBL" id="KV084788">
    <property type="protein sequence ID" value="KZT76891.1"/>
    <property type="molecule type" value="Genomic_DNA"/>
</dbReference>
<name>A0A2Z6ZVI6_9LAMI</name>
<accession>A0A2Z6ZVI6</accession>
<protein>
    <submittedName>
        <fullName evidence="1">Putative carboxylesterase 12</fullName>
    </submittedName>
</protein>
<reference evidence="1 2" key="1">
    <citation type="journal article" date="2015" name="Proc. Natl. Acad. Sci. U.S.A.">
        <title>The resurrection genome of Boea hygrometrica: A blueprint for survival of dehydration.</title>
        <authorList>
            <person name="Xiao L."/>
            <person name="Yang G."/>
            <person name="Zhang L."/>
            <person name="Yang X."/>
            <person name="Zhao S."/>
            <person name="Ji Z."/>
            <person name="Zhou Q."/>
            <person name="Hu M."/>
            <person name="Wang Y."/>
            <person name="Chen M."/>
            <person name="Xu Y."/>
            <person name="Jin H."/>
            <person name="Xiao X."/>
            <person name="Hu G."/>
            <person name="Bao F."/>
            <person name="Hu Y."/>
            <person name="Wan P."/>
            <person name="Li L."/>
            <person name="Deng X."/>
            <person name="Kuang T."/>
            <person name="Xiang C."/>
            <person name="Zhu J.K."/>
            <person name="Oliver M.J."/>
            <person name="He Y."/>
        </authorList>
    </citation>
    <scope>NUCLEOTIDE SEQUENCE [LARGE SCALE GENOMIC DNA]</scope>
    <source>
        <strain evidence="2">cv. XS01</strain>
    </source>
</reference>
<dbReference type="Proteomes" id="UP000250235">
    <property type="component" value="Unassembled WGS sequence"/>
</dbReference>
<evidence type="ECO:0000313" key="2">
    <source>
        <dbReference type="Proteomes" id="UP000250235"/>
    </source>
</evidence>
<evidence type="ECO:0000313" key="1">
    <source>
        <dbReference type="EMBL" id="KZT76891.1"/>
    </source>
</evidence>